<evidence type="ECO:0000313" key="4">
    <source>
        <dbReference type="Proteomes" id="UP000199492"/>
    </source>
</evidence>
<keyword evidence="1 2" id="KW-0732">Signal</keyword>
<gene>
    <name evidence="3" type="ORF">SAMN04489796_10698</name>
</gene>
<dbReference type="PANTHER" id="PTHR35340">
    <property type="entry name" value="PQQ ENZYME REPEAT PROTEIN-RELATED"/>
    <property type="match status" value="1"/>
</dbReference>
<sequence>MKLKLLFCLFFIIIQHTNSISAQETVGLLYHNETKIAEGYTLFSPIKNSSAYLIDNCGNIVNEWNFNGTPKSVPYILENGTILRAGSGGLEIRDWHNTLLWYYNLMDSLDIRQHHDIEPLPNGNILLIVKEVIEEDELIDLGKNPALISNSLSSEKIIEVKPIGTNEIEIVWEWRFADRFIQDFDATKSNYGVIENHPELIDINYEDHNMSHADFMHMNGIDYNAELDQIVMSCKSLGEIYIIDHSTITEEAASSTGGSYNKGGDFLWRWGNPEVYRKGSPLDRKLFEQHDPKWIPEGFPNAGKITVFNNDVGATNTHSSINIIASVPTASGYEISNDKYSPTDFFFSWDGEVMNQTVFQPKMSGVTALQNGNLIFSEAIKGRLTEITLDGDIVWIYRNPSGENIINQYSTESEILFNTLFKAEKYPSDYIGFNGLDLIPGDIIEDVNSNSENCNENLSTTDQTFTKIRILNNPIQHETIVFSTPLQDSATIDIYSINGKSMVKNVKLINKQLHIPKIEKGLYFINIKDTKTNKTQVIKFIKS</sequence>
<name>A0A1G8H167_9FLAO</name>
<dbReference type="RefSeq" id="WP_092469071.1">
    <property type="nucleotide sequence ID" value="NZ_FNCZ01000006.1"/>
</dbReference>
<evidence type="ECO:0000256" key="1">
    <source>
        <dbReference type="ARBA" id="ARBA00022729"/>
    </source>
</evidence>
<dbReference type="NCBIfam" id="TIGR04183">
    <property type="entry name" value="Por_Secre_tail"/>
    <property type="match status" value="1"/>
</dbReference>
<proteinExistence type="predicted"/>
<evidence type="ECO:0000256" key="2">
    <source>
        <dbReference type="SAM" id="SignalP"/>
    </source>
</evidence>
<dbReference type="InterPro" id="IPR010262">
    <property type="entry name" value="Arylsulfotransferase_bact"/>
</dbReference>
<feature type="signal peptide" evidence="2">
    <location>
        <begin position="1"/>
        <end position="22"/>
    </location>
</feature>
<dbReference type="InterPro" id="IPR053143">
    <property type="entry name" value="Arylsulfate_ST"/>
</dbReference>
<dbReference type="Proteomes" id="UP000199492">
    <property type="component" value="Unassembled WGS sequence"/>
</dbReference>
<dbReference type="Pfam" id="PF05935">
    <property type="entry name" value="Arylsulfotrans"/>
    <property type="match status" value="1"/>
</dbReference>
<dbReference type="AlphaFoldDB" id="A0A1G8H167"/>
<accession>A0A1G8H167</accession>
<evidence type="ECO:0000313" key="3">
    <source>
        <dbReference type="EMBL" id="SDI00408.1"/>
    </source>
</evidence>
<reference evidence="4" key="1">
    <citation type="submission" date="2016-10" db="EMBL/GenBank/DDBJ databases">
        <authorList>
            <person name="Varghese N."/>
            <person name="Submissions S."/>
        </authorList>
    </citation>
    <scope>NUCLEOTIDE SEQUENCE [LARGE SCALE GENOMIC DNA]</scope>
    <source>
        <strain evidence="4">DSM 15363</strain>
    </source>
</reference>
<organism evidence="3 4">
    <name type="scientific">Winogradskyella thalassocola</name>
    <dbReference type="NCBI Taxonomy" id="262004"/>
    <lineage>
        <taxon>Bacteria</taxon>
        <taxon>Pseudomonadati</taxon>
        <taxon>Bacteroidota</taxon>
        <taxon>Flavobacteriia</taxon>
        <taxon>Flavobacteriales</taxon>
        <taxon>Flavobacteriaceae</taxon>
        <taxon>Winogradskyella</taxon>
    </lineage>
</organism>
<keyword evidence="4" id="KW-1185">Reference proteome</keyword>
<dbReference type="STRING" id="262004.SAMN04489796_10698"/>
<dbReference type="GO" id="GO:0004062">
    <property type="term" value="F:aryl sulfotransferase activity"/>
    <property type="evidence" value="ECO:0007669"/>
    <property type="project" value="InterPro"/>
</dbReference>
<dbReference type="SUPFAM" id="SSF63829">
    <property type="entry name" value="Calcium-dependent phosphotriesterase"/>
    <property type="match status" value="1"/>
</dbReference>
<dbReference type="InterPro" id="IPR026444">
    <property type="entry name" value="Secre_tail"/>
</dbReference>
<protein>
    <submittedName>
        <fullName evidence="3">Por secretion system C-terminal sorting domain-containing protein</fullName>
    </submittedName>
</protein>
<dbReference type="EMBL" id="FNCZ01000006">
    <property type="protein sequence ID" value="SDI00408.1"/>
    <property type="molecule type" value="Genomic_DNA"/>
</dbReference>
<feature type="chain" id="PRO_5011597631" evidence="2">
    <location>
        <begin position="23"/>
        <end position="543"/>
    </location>
</feature>
<dbReference type="OrthoDB" id="264813at2"/>
<dbReference type="PANTHER" id="PTHR35340:SF5">
    <property type="entry name" value="ASST-DOMAIN-CONTAINING PROTEIN"/>
    <property type="match status" value="1"/>
</dbReference>